<dbReference type="Pfam" id="PF00400">
    <property type="entry name" value="WD40"/>
    <property type="match status" value="1"/>
</dbReference>
<dbReference type="InterPro" id="IPR023362">
    <property type="entry name" value="PH-BEACH_dom"/>
</dbReference>
<dbReference type="InterPro" id="IPR001680">
    <property type="entry name" value="WD40_rpt"/>
</dbReference>
<evidence type="ECO:0000256" key="3">
    <source>
        <dbReference type="PROSITE-ProRule" id="PRU00221"/>
    </source>
</evidence>
<reference evidence="6" key="2">
    <citation type="journal article" date="2020" name="Nat. Commun.">
        <title>Large-scale genome sequencing of mycorrhizal fungi provides insights into the early evolution of symbiotic traits.</title>
        <authorList>
            <person name="Miyauchi S."/>
            <person name="Kiss E."/>
            <person name="Kuo A."/>
            <person name="Drula E."/>
            <person name="Kohler A."/>
            <person name="Sanchez-Garcia M."/>
            <person name="Morin E."/>
            <person name="Andreopoulos B."/>
            <person name="Barry K.W."/>
            <person name="Bonito G."/>
            <person name="Buee M."/>
            <person name="Carver A."/>
            <person name="Chen C."/>
            <person name="Cichocki N."/>
            <person name="Clum A."/>
            <person name="Culley D."/>
            <person name="Crous P.W."/>
            <person name="Fauchery L."/>
            <person name="Girlanda M."/>
            <person name="Hayes R.D."/>
            <person name="Keri Z."/>
            <person name="LaButti K."/>
            <person name="Lipzen A."/>
            <person name="Lombard V."/>
            <person name="Magnuson J."/>
            <person name="Maillard F."/>
            <person name="Murat C."/>
            <person name="Nolan M."/>
            <person name="Ohm R.A."/>
            <person name="Pangilinan J."/>
            <person name="Pereira M.F."/>
            <person name="Perotto S."/>
            <person name="Peter M."/>
            <person name="Pfister S."/>
            <person name="Riley R."/>
            <person name="Sitrit Y."/>
            <person name="Stielow J.B."/>
            <person name="Szollosi G."/>
            <person name="Zifcakova L."/>
            <person name="Stursova M."/>
            <person name="Spatafora J.W."/>
            <person name="Tedersoo L."/>
            <person name="Vaario L.M."/>
            <person name="Yamada A."/>
            <person name="Yan M."/>
            <person name="Wang P."/>
            <person name="Xu J."/>
            <person name="Bruns T."/>
            <person name="Baldrian P."/>
            <person name="Vilgalys R."/>
            <person name="Dunand C."/>
            <person name="Henrissat B."/>
            <person name="Grigoriev I.V."/>
            <person name="Hibbett D."/>
            <person name="Nagy L.G."/>
            <person name="Martin F.M."/>
        </authorList>
    </citation>
    <scope>NUCLEOTIDE SEQUENCE</scope>
    <source>
        <strain evidence="6">Prilba</strain>
    </source>
</reference>
<dbReference type="SUPFAM" id="SSF50729">
    <property type="entry name" value="PH domain-like"/>
    <property type="match status" value="1"/>
</dbReference>
<dbReference type="PROSITE" id="PS50197">
    <property type="entry name" value="BEACH"/>
    <property type="match status" value="1"/>
</dbReference>
<organism evidence="6 7">
    <name type="scientific">Russula ochroleuca</name>
    <dbReference type="NCBI Taxonomy" id="152965"/>
    <lineage>
        <taxon>Eukaryota</taxon>
        <taxon>Fungi</taxon>
        <taxon>Dikarya</taxon>
        <taxon>Basidiomycota</taxon>
        <taxon>Agaricomycotina</taxon>
        <taxon>Agaricomycetes</taxon>
        <taxon>Russulales</taxon>
        <taxon>Russulaceae</taxon>
        <taxon>Russula</taxon>
    </lineage>
</organism>
<dbReference type="SUPFAM" id="SSF81837">
    <property type="entry name" value="BEACH domain"/>
    <property type="match status" value="1"/>
</dbReference>
<feature type="domain" description="BEACH-type PH" evidence="5">
    <location>
        <begin position="1250"/>
        <end position="1372"/>
    </location>
</feature>
<keyword evidence="1 3" id="KW-0853">WD repeat</keyword>
<evidence type="ECO:0000313" key="6">
    <source>
        <dbReference type="EMBL" id="KAF8483541.1"/>
    </source>
</evidence>
<dbReference type="InterPro" id="IPR013320">
    <property type="entry name" value="ConA-like_dom_sf"/>
</dbReference>
<dbReference type="InterPro" id="IPR051944">
    <property type="entry name" value="BEACH_domain_protein"/>
</dbReference>
<dbReference type="PROSITE" id="PS50294">
    <property type="entry name" value="WD_REPEATS_REGION"/>
    <property type="match status" value="1"/>
</dbReference>
<dbReference type="Pfam" id="PF02138">
    <property type="entry name" value="Beach"/>
    <property type="match status" value="1"/>
</dbReference>
<dbReference type="Pfam" id="PF23295">
    <property type="entry name" value="Arm_4"/>
    <property type="match status" value="1"/>
</dbReference>
<dbReference type="InterPro" id="IPR036322">
    <property type="entry name" value="WD40_repeat_dom_sf"/>
</dbReference>
<gene>
    <name evidence="6" type="ORF">DFH94DRAFT_722578</name>
</gene>
<feature type="domain" description="BEACH" evidence="4">
    <location>
        <begin position="1404"/>
        <end position="1693"/>
    </location>
</feature>
<dbReference type="InterPro" id="IPR011993">
    <property type="entry name" value="PH-like_dom_sf"/>
</dbReference>
<reference evidence="6" key="1">
    <citation type="submission" date="2019-10" db="EMBL/GenBank/DDBJ databases">
        <authorList>
            <consortium name="DOE Joint Genome Institute"/>
            <person name="Kuo A."/>
            <person name="Miyauchi S."/>
            <person name="Kiss E."/>
            <person name="Drula E."/>
            <person name="Kohler A."/>
            <person name="Sanchez-Garcia M."/>
            <person name="Andreopoulos B."/>
            <person name="Barry K.W."/>
            <person name="Bonito G."/>
            <person name="Buee M."/>
            <person name="Carver A."/>
            <person name="Chen C."/>
            <person name="Cichocki N."/>
            <person name="Clum A."/>
            <person name="Culley D."/>
            <person name="Crous P.W."/>
            <person name="Fauchery L."/>
            <person name="Girlanda M."/>
            <person name="Hayes R."/>
            <person name="Keri Z."/>
            <person name="LaButti K."/>
            <person name="Lipzen A."/>
            <person name="Lombard V."/>
            <person name="Magnuson J."/>
            <person name="Maillard F."/>
            <person name="Morin E."/>
            <person name="Murat C."/>
            <person name="Nolan M."/>
            <person name="Ohm R."/>
            <person name="Pangilinan J."/>
            <person name="Pereira M."/>
            <person name="Perotto S."/>
            <person name="Peter M."/>
            <person name="Riley R."/>
            <person name="Sitrit Y."/>
            <person name="Stielow B."/>
            <person name="Szollosi G."/>
            <person name="Zifcakova L."/>
            <person name="Stursova M."/>
            <person name="Spatafora J.W."/>
            <person name="Tedersoo L."/>
            <person name="Vaario L.-M."/>
            <person name="Yamada A."/>
            <person name="Yan M."/>
            <person name="Wang P."/>
            <person name="Xu J."/>
            <person name="Bruns T."/>
            <person name="Baldrian P."/>
            <person name="Vilgalys R."/>
            <person name="Henrissat B."/>
            <person name="Grigoriev I.V."/>
            <person name="Hibbett D."/>
            <person name="Nagy L.G."/>
            <person name="Martin F.M."/>
        </authorList>
    </citation>
    <scope>NUCLEOTIDE SEQUENCE</scope>
    <source>
        <strain evidence="6">Prilba</strain>
    </source>
</reference>
<dbReference type="PROSITE" id="PS00678">
    <property type="entry name" value="WD_REPEATS_1"/>
    <property type="match status" value="1"/>
</dbReference>
<dbReference type="Proteomes" id="UP000759537">
    <property type="component" value="Unassembled WGS sequence"/>
</dbReference>
<evidence type="ECO:0000256" key="1">
    <source>
        <dbReference type="ARBA" id="ARBA00022574"/>
    </source>
</evidence>
<dbReference type="SMART" id="SM00320">
    <property type="entry name" value="WD40"/>
    <property type="match status" value="4"/>
</dbReference>
<sequence>MFSALLTPLRARFETAPQVEAVTTPTTNNADDIAPEDFARDVLIELMRNAVEKLKTTGDVCSQVEVLTEVHRIMLEDACTKDVFREMDGFLAVINILSTLRMYREENLTTERKEQVLSKTIETARLVFVIASEAMSDDENNSQYFERHVGYESLAQALQPLVMDAQIKDPILGFLFSLALHDFSVSSLFMSLRNTEHSDLDSRIKDIDVRLGLIAQPGAIGILLDLLPKRSEDPMLHYVVYRLLEGLSALRHRNKVILSGLGILGRLFQTFTSHNRSSGTSKEQRTIQKLLRRVLDLGATTVDTRTMFQSAVTPDGTLDADILEMIRGGMKSRWPDHFSFEKRAALKFCEENTKGLPTSGFTFMIWIWLERYPAQEAQTIFSFRMSSRTLFHLKIREDGRLELWSYGQPPPGVITKSNFPKSRWLHIAVVHYPHQGSHPNLRFFIDGVLIDLVNWAYPRPETTAKIGTYTIGDDLEEASMSWCVASATLLSKPLGDHLPRFIHHLGPRYNATFQSQSLVKFLTYEASTSLNVFLSNLGSSKGGISPDVVALVKAINDGIGIEEASVVFSFSPAAYIPRAEGALTTLSRFTKDGNVHATKAYCIDTAMWEIGGVAVALRLIQLAKTPHELSRTLGILTDGLRNSWQNSEDMERMRGYEILSEILRNKSGLINMTSYETLFEFLGMDFKTPDHSTITNPIAYRFIALDFELWSRTRDEIQRVHLEHFVDLVATSRHKHFNVKQRLSGISLTRRFLFVWQTSCYTGGNVPYFLKSFKAVMESSFNPEDTIKPVLSYIGAHLYDATSAVSSPKSVLSWIDLDHAREKAEQLLEVFVSIMSGSTDCYKRFSIALPVTRIYLLLLGDHPSSFVAKQVLDLIAISFNRSKSFSRKFELVSGWTILKTVLPPAWDANIQSAVFSILVDQSQDRGPVVACSHILPAILNTLTKMLVAVAQDSPPQGIEANENDGRPVAYAEAILEELILLQSSCPTFRQLFESQQTTQSFIRAFRSFVACLASANEIPQDHIRISEKLMHFGLTLSLDNAVAGPQKREILDVLQNAEQLINGGNFQSTTIDPSLVSGRRSVRHRFASVRLSLHLGERTVQKSMARIQEWRATIILTESKRLRKSLLDLKEQNRQVSRLNDWVIPLSSERGLWEIPNLHRAWRLDETEGPHRVRKKMESNMVAPLSSKVDGGTHLRAIELPQLDDLSLFRTEVPPWAESYEISSTDVDDDRQLAEDVADDKHRRVRHELEPGDVIEAVSTIARITGVDSSPGLLICGRTHFYILEGLVENDDGEIIDAQDAPRSLLFVPGSILELHGIQQAQRWPYEQIANLSDRMFLFRDVALEIYLKDSRSVLLVFTDRRKRTDMDRRLSSAISGRSATLTAGLTPSGLMSPFASIVGARVLAGFGLDELSTAQRKWQAREISNFTYLSILNQTSGRTPSDATQYPVFPWVLQDYESENLDLSSKSIFRDLTQPMGALTPARREAAQTRYENLESVEEKPFHYGTHFSSSMIVCHFLIRLAPFTNMFKTLQGGDWDLPDRLFSNICRAYSSASQDIRGDVRELIPEFYTCPEFLENSANLDFGVQQNTGERIHHVVLPPWAKRDPLLFIVLHRQALESDYVSENLPAWIDLIWGCKQRDPASLNVFHPLSYEGSIDLDTITDELEREATVGIIHNFGQTPRKLFSSPHPQRFAQGPSSLPLGILHGVEENYDLLAQGKRPAARVSHQGVAVQNITVDPIGERIFPHPAGILSVPSRPHEHVEWGFGRSGRAAASQLRTSVDGQTVQVVEGIVCTCATFADSENLITGSEDHIVRLWRVSRNNSGPSGLSLSLSNMMRVHRDIIICVAASRSWSVIVSGSKDGSAALWDLNRAVYMRSIWHGERGIVGVHLAAINESTGYIATCSRQKLCLHTINARPIASIDLNFSATLLHVPPTITSLTFHEREYSRLGVLATGSPDGKITLRTWNADNTPKEETARWEFVTLRVLKAEKPSAITALRFVGERLYHGDYDGQVFSWDLPD</sequence>
<dbReference type="InterPro" id="IPR015943">
    <property type="entry name" value="WD40/YVTN_repeat-like_dom_sf"/>
</dbReference>
<dbReference type="SMART" id="SM01026">
    <property type="entry name" value="Beach"/>
    <property type="match status" value="1"/>
</dbReference>
<dbReference type="InterPro" id="IPR036372">
    <property type="entry name" value="BEACH_dom_sf"/>
</dbReference>
<feature type="repeat" description="WD" evidence="3">
    <location>
        <begin position="1838"/>
        <end position="1879"/>
    </location>
</feature>
<dbReference type="InterPro" id="IPR056252">
    <property type="entry name" value="Alfy-like_Arm-like"/>
</dbReference>
<accession>A0A9P5N129</accession>
<name>A0A9P5N129_9AGAM</name>
<dbReference type="EMBL" id="WHVB01000004">
    <property type="protein sequence ID" value="KAF8483541.1"/>
    <property type="molecule type" value="Genomic_DNA"/>
</dbReference>
<dbReference type="OrthoDB" id="26681at2759"/>
<evidence type="ECO:0000313" key="7">
    <source>
        <dbReference type="Proteomes" id="UP000759537"/>
    </source>
</evidence>
<comment type="caution">
    <text evidence="6">The sequence shown here is derived from an EMBL/GenBank/DDBJ whole genome shotgun (WGS) entry which is preliminary data.</text>
</comment>
<dbReference type="Gene3D" id="2.30.29.30">
    <property type="entry name" value="Pleckstrin-homology domain (PH domain)/Phosphotyrosine-binding domain (PTB)"/>
    <property type="match status" value="1"/>
</dbReference>
<dbReference type="PANTHER" id="PTHR46108">
    <property type="entry name" value="BLUE CHEESE"/>
    <property type="match status" value="1"/>
</dbReference>
<dbReference type="Gene3D" id="2.130.10.10">
    <property type="entry name" value="YVTN repeat-like/Quinoprotein amine dehydrogenase"/>
    <property type="match status" value="1"/>
</dbReference>
<dbReference type="CDD" id="cd06071">
    <property type="entry name" value="Beach"/>
    <property type="match status" value="1"/>
</dbReference>
<dbReference type="Pfam" id="PF13385">
    <property type="entry name" value="Laminin_G_3"/>
    <property type="match status" value="1"/>
</dbReference>
<evidence type="ECO:0000256" key="2">
    <source>
        <dbReference type="ARBA" id="ARBA00022737"/>
    </source>
</evidence>
<dbReference type="InterPro" id="IPR000409">
    <property type="entry name" value="BEACH_dom"/>
</dbReference>
<dbReference type="PROSITE" id="PS51783">
    <property type="entry name" value="PH_BEACH"/>
    <property type="match status" value="1"/>
</dbReference>
<protein>
    <submittedName>
        <fullName evidence="6">Beach-domain-containing protein</fullName>
    </submittedName>
</protein>
<dbReference type="InterPro" id="IPR019775">
    <property type="entry name" value="WD40_repeat_CS"/>
</dbReference>
<dbReference type="SUPFAM" id="SSF49899">
    <property type="entry name" value="Concanavalin A-like lectins/glucanases"/>
    <property type="match status" value="1"/>
</dbReference>
<evidence type="ECO:0000259" key="5">
    <source>
        <dbReference type="PROSITE" id="PS51783"/>
    </source>
</evidence>
<evidence type="ECO:0000259" key="4">
    <source>
        <dbReference type="PROSITE" id="PS50197"/>
    </source>
</evidence>
<keyword evidence="7" id="KW-1185">Reference proteome</keyword>
<proteinExistence type="predicted"/>
<keyword evidence="2" id="KW-0677">Repeat</keyword>
<dbReference type="Gene3D" id="2.60.120.200">
    <property type="match status" value="1"/>
</dbReference>
<dbReference type="PROSITE" id="PS50082">
    <property type="entry name" value="WD_REPEATS_2"/>
    <property type="match status" value="1"/>
</dbReference>
<dbReference type="PANTHER" id="PTHR46108:SF4">
    <property type="entry name" value="BLUE CHEESE"/>
    <property type="match status" value="1"/>
</dbReference>
<dbReference type="Gene3D" id="1.10.1540.10">
    <property type="entry name" value="BEACH domain"/>
    <property type="match status" value="1"/>
</dbReference>
<dbReference type="SUPFAM" id="SSF50978">
    <property type="entry name" value="WD40 repeat-like"/>
    <property type="match status" value="1"/>
</dbReference>
<dbReference type="Pfam" id="PF14844">
    <property type="entry name" value="PH_BEACH"/>
    <property type="match status" value="1"/>
</dbReference>